<dbReference type="EMBL" id="WIXP02000003">
    <property type="protein sequence ID" value="KAF6213959.1"/>
    <property type="molecule type" value="Genomic_DNA"/>
</dbReference>
<proteinExistence type="predicted"/>
<keyword evidence="2" id="KW-1185">Reference proteome</keyword>
<evidence type="ECO:0000313" key="1">
    <source>
        <dbReference type="EMBL" id="KAF6213959.1"/>
    </source>
</evidence>
<dbReference type="AlphaFoldDB" id="A0A6A4JSB9"/>
<gene>
    <name evidence="1" type="ORF">GE061_011687</name>
</gene>
<sequence>MMSTKNNVGRGAEDTTINTKDDDDAAVRNIDMGNVAFLQSILLPGRTVLINFTPGKSSRMLNKFIRDMIGNKSILDCREEDDEDDESSAVAKRLVNFNGVYGGSVTIMLPIDVFIPRSNDDSVMGHDFSVLLNTEWFHKLVFDIDCRQCKKGEGEKKTHLSSIELDAQLKWLRRKVMTHFQLRALVCHHTQGHSCGYHVIFPYVIVDNISHTLFIESIRDEFSELTEDDFVLDAPSSFVTEY</sequence>
<protein>
    <submittedName>
        <fullName evidence="1">Uncharacterized protein</fullName>
    </submittedName>
</protein>
<organism evidence="1 2">
    <name type="scientific">Apolygus lucorum</name>
    <name type="common">Small green plant bug</name>
    <name type="synonym">Lygocoris lucorum</name>
    <dbReference type="NCBI Taxonomy" id="248454"/>
    <lineage>
        <taxon>Eukaryota</taxon>
        <taxon>Metazoa</taxon>
        <taxon>Ecdysozoa</taxon>
        <taxon>Arthropoda</taxon>
        <taxon>Hexapoda</taxon>
        <taxon>Insecta</taxon>
        <taxon>Pterygota</taxon>
        <taxon>Neoptera</taxon>
        <taxon>Paraneoptera</taxon>
        <taxon>Hemiptera</taxon>
        <taxon>Heteroptera</taxon>
        <taxon>Panheteroptera</taxon>
        <taxon>Cimicomorpha</taxon>
        <taxon>Miridae</taxon>
        <taxon>Mirini</taxon>
        <taxon>Apolygus</taxon>
    </lineage>
</organism>
<name>A0A6A4JSB9_APOLU</name>
<evidence type="ECO:0000313" key="2">
    <source>
        <dbReference type="Proteomes" id="UP000466442"/>
    </source>
</evidence>
<comment type="caution">
    <text evidence="1">The sequence shown here is derived from an EMBL/GenBank/DDBJ whole genome shotgun (WGS) entry which is preliminary data.</text>
</comment>
<reference evidence="1" key="1">
    <citation type="journal article" date="2021" name="Mol. Ecol. Resour.">
        <title>Apolygus lucorum genome provides insights into omnivorousness and mesophyll feeding.</title>
        <authorList>
            <person name="Liu Y."/>
            <person name="Liu H."/>
            <person name="Wang H."/>
            <person name="Huang T."/>
            <person name="Liu B."/>
            <person name="Yang B."/>
            <person name="Yin L."/>
            <person name="Li B."/>
            <person name="Zhang Y."/>
            <person name="Zhang S."/>
            <person name="Jiang F."/>
            <person name="Zhang X."/>
            <person name="Ren Y."/>
            <person name="Wang B."/>
            <person name="Wang S."/>
            <person name="Lu Y."/>
            <person name="Wu K."/>
            <person name="Fan W."/>
            <person name="Wang G."/>
        </authorList>
    </citation>
    <scope>NUCLEOTIDE SEQUENCE</scope>
    <source>
        <strain evidence="1">12Hb</strain>
    </source>
</reference>
<accession>A0A6A4JSB9</accession>
<dbReference type="Proteomes" id="UP000466442">
    <property type="component" value="Unassembled WGS sequence"/>
</dbReference>